<keyword evidence="1" id="KW-1133">Transmembrane helix</keyword>
<comment type="caution">
    <text evidence="2">The sequence shown here is derived from an EMBL/GenBank/DDBJ whole genome shotgun (WGS) entry which is preliminary data.</text>
</comment>
<dbReference type="Proteomes" id="UP000708576">
    <property type="component" value="Unassembled WGS sequence"/>
</dbReference>
<evidence type="ECO:0000256" key="1">
    <source>
        <dbReference type="SAM" id="Phobius"/>
    </source>
</evidence>
<organism evidence="2 3">
    <name type="scientific">Carboxylicivirga linearis</name>
    <dbReference type="NCBI Taxonomy" id="1628157"/>
    <lineage>
        <taxon>Bacteria</taxon>
        <taxon>Pseudomonadati</taxon>
        <taxon>Bacteroidota</taxon>
        <taxon>Bacteroidia</taxon>
        <taxon>Marinilabiliales</taxon>
        <taxon>Marinilabiliaceae</taxon>
        <taxon>Carboxylicivirga</taxon>
    </lineage>
</organism>
<feature type="transmembrane region" description="Helical" evidence="1">
    <location>
        <begin position="12"/>
        <end position="33"/>
    </location>
</feature>
<evidence type="ECO:0000313" key="3">
    <source>
        <dbReference type="Proteomes" id="UP000708576"/>
    </source>
</evidence>
<gene>
    <name evidence="2" type="ORF">KEM10_23235</name>
</gene>
<evidence type="ECO:0000313" key="2">
    <source>
        <dbReference type="EMBL" id="MBS2101219.1"/>
    </source>
</evidence>
<reference evidence="2 3" key="1">
    <citation type="journal article" date="2015" name="Int. J. Syst. Evol. Microbiol.">
        <title>Carboxylicivirga linearis sp. nov., isolated from a sea cucumber culture pond.</title>
        <authorList>
            <person name="Wang F.Q."/>
            <person name="Zhou Y.X."/>
            <person name="Lin X.Z."/>
            <person name="Chen G.J."/>
            <person name="Du Z.J."/>
        </authorList>
    </citation>
    <scope>NUCLEOTIDE SEQUENCE [LARGE SCALE GENOMIC DNA]</scope>
    <source>
        <strain evidence="2 3">FB218</strain>
    </source>
</reference>
<accession>A0ABS5K258</accession>
<proteinExistence type="predicted"/>
<keyword evidence="1" id="KW-0812">Transmembrane</keyword>
<keyword evidence="1" id="KW-0472">Membrane</keyword>
<sequence>MFFELVRKKEKDLVIVGLIVLFFSIGAIVQSSIEESNKSFIKKDFSITIGTFSDFNLVGAENNPYLTYKYTVNKKDYFRTIMPNRNPYYCEKNNCQGLMWVVVYSNSKPKKSLINLSHRLYSTSSLIEISDLDEFE</sequence>
<name>A0ABS5K258_9BACT</name>
<protein>
    <submittedName>
        <fullName evidence="2">Uncharacterized protein</fullName>
    </submittedName>
</protein>
<dbReference type="EMBL" id="JAGUCO010000051">
    <property type="protein sequence ID" value="MBS2101219.1"/>
    <property type="molecule type" value="Genomic_DNA"/>
</dbReference>
<keyword evidence="3" id="KW-1185">Reference proteome</keyword>
<dbReference type="RefSeq" id="WP_212220578.1">
    <property type="nucleotide sequence ID" value="NZ_JAGUCO010000051.1"/>
</dbReference>